<dbReference type="GO" id="GO:0019136">
    <property type="term" value="F:deoxynucleoside kinase activity"/>
    <property type="evidence" value="ECO:0007669"/>
    <property type="project" value="InterPro"/>
</dbReference>
<organism evidence="2">
    <name type="scientific">viral metagenome</name>
    <dbReference type="NCBI Taxonomy" id="1070528"/>
    <lineage>
        <taxon>unclassified sequences</taxon>
        <taxon>metagenomes</taxon>
        <taxon>organismal metagenomes</taxon>
    </lineage>
</organism>
<dbReference type="PIRSF" id="PIRSF000705">
    <property type="entry name" value="DNK"/>
    <property type="match status" value="1"/>
</dbReference>
<dbReference type="InterPro" id="IPR031314">
    <property type="entry name" value="DNK_dom"/>
</dbReference>
<reference evidence="2" key="1">
    <citation type="journal article" date="2020" name="Nature">
        <title>Giant virus diversity and host interactions through global metagenomics.</title>
        <authorList>
            <person name="Schulz F."/>
            <person name="Roux S."/>
            <person name="Paez-Espino D."/>
            <person name="Jungbluth S."/>
            <person name="Walsh D.A."/>
            <person name="Denef V.J."/>
            <person name="McMahon K.D."/>
            <person name="Konstantinidis K.T."/>
            <person name="Eloe-Fadrosh E.A."/>
            <person name="Kyrpides N.C."/>
            <person name="Woyke T."/>
        </authorList>
    </citation>
    <scope>NUCLEOTIDE SEQUENCE</scope>
    <source>
        <strain evidence="2">GVMAG-M-3300023179-116</strain>
    </source>
</reference>
<evidence type="ECO:0000313" key="2">
    <source>
        <dbReference type="EMBL" id="QHT23239.1"/>
    </source>
</evidence>
<dbReference type="InterPro" id="IPR002624">
    <property type="entry name" value="DCK/DGK"/>
</dbReference>
<dbReference type="Gene3D" id="3.40.50.300">
    <property type="entry name" value="P-loop containing nucleotide triphosphate hydrolases"/>
    <property type="match status" value="1"/>
</dbReference>
<dbReference type="EMBL" id="MN739730">
    <property type="protein sequence ID" value="QHT23239.1"/>
    <property type="molecule type" value="Genomic_DNA"/>
</dbReference>
<protein>
    <recommendedName>
        <fullName evidence="1">Deoxynucleoside kinase domain-containing protein</fullName>
    </recommendedName>
</protein>
<dbReference type="InterPro" id="IPR050566">
    <property type="entry name" value="Deoxyribonucleoside_kinase"/>
</dbReference>
<dbReference type="GO" id="GO:0005737">
    <property type="term" value="C:cytoplasm"/>
    <property type="evidence" value="ECO:0007669"/>
    <property type="project" value="TreeGrafter"/>
</dbReference>
<name>A0A6C0E4N5_9ZZZZ</name>
<dbReference type="PANTHER" id="PTHR10513:SF35">
    <property type="entry name" value="DEOXYADENOSINE KINASE"/>
    <property type="match status" value="1"/>
</dbReference>
<dbReference type="GO" id="GO:0005524">
    <property type="term" value="F:ATP binding"/>
    <property type="evidence" value="ECO:0007669"/>
    <property type="project" value="InterPro"/>
</dbReference>
<evidence type="ECO:0000259" key="1">
    <source>
        <dbReference type="Pfam" id="PF01712"/>
    </source>
</evidence>
<dbReference type="InterPro" id="IPR027417">
    <property type="entry name" value="P-loop_NTPase"/>
</dbReference>
<dbReference type="Pfam" id="PF01712">
    <property type="entry name" value="dNK"/>
    <property type="match status" value="1"/>
</dbReference>
<feature type="domain" description="Deoxynucleoside kinase" evidence="1">
    <location>
        <begin position="6"/>
        <end position="226"/>
    </location>
</feature>
<sequence>MPDIWSIDGNIGSGKSTLLNELRSHYENQNKEVNGESRKIIFVKEPVDEWASIKDVNEITMLEKFYNNQEKYSFPFQMMAFISRLALLKEAIKNNPEPDTIIITERCLYTDKHVFAKMLYDSGKIEDVCYQIYNKWFDTFACEIPIKGVIYVKTNPDICNKRIMLRSRNGESSIPLSYLENCHIYHNVMIAEIQRVVENNRIIQLDGNVDIFKNTNQINEWIIEIEKNIL</sequence>
<proteinExistence type="predicted"/>
<accession>A0A6C0E4N5</accession>
<dbReference type="SUPFAM" id="SSF52540">
    <property type="entry name" value="P-loop containing nucleoside triphosphate hydrolases"/>
    <property type="match status" value="1"/>
</dbReference>
<dbReference type="PANTHER" id="PTHR10513">
    <property type="entry name" value="DEOXYNUCLEOSIDE KINASE"/>
    <property type="match status" value="1"/>
</dbReference>
<dbReference type="AlphaFoldDB" id="A0A6C0E4N5"/>